<reference evidence="3" key="2">
    <citation type="submission" date="2023-11" db="UniProtKB">
        <authorList>
            <consortium name="WormBaseParasite"/>
        </authorList>
    </citation>
    <scope>IDENTIFICATION</scope>
</reference>
<name>A0A183VVR4_TRIRE</name>
<accession>A0A183VVR4</accession>
<reference evidence="2" key="1">
    <citation type="submission" date="2022-06" db="EMBL/GenBank/DDBJ databases">
        <authorList>
            <person name="Berger JAMES D."/>
            <person name="Berger JAMES D."/>
        </authorList>
    </citation>
    <scope>NUCLEOTIDE SEQUENCE [LARGE SCALE GENOMIC DNA]</scope>
</reference>
<evidence type="ECO:0000259" key="1">
    <source>
        <dbReference type="Pfam" id="PF25356"/>
    </source>
</evidence>
<feature type="domain" description="Trematode PH-like" evidence="1">
    <location>
        <begin position="31"/>
        <end position="147"/>
    </location>
</feature>
<dbReference type="WBParaSite" id="TREG1_22760.1">
    <property type="protein sequence ID" value="TREG1_22760.1"/>
    <property type="gene ID" value="TREG1_22760"/>
</dbReference>
<organism evidence="2 3">
    <name type="scientific">Trichobilharzia regenti</name>
    <name type="common">Nasal bird schistosome</name>
    <dbReference type="NCBI Taxonomy" id="157069"/>
    <lineage>
        <taxon>Eukaryota</taxon>
        <taxon>Metazoa</taxon>
        <taxon>Spiralia</taxon>
        <taxon>Lophotrochozoa</taxon>
        <taxon>Platyhelminthes</taxon>
        <taxon>Trematoda</taxon>
        <taxon>Digenea</taxon>
        <taxon>Strigeidida</taxon>
        <taxon>Schistosomatoidea</taxon>
        <taxon>Schistosomatidae</taxon>
        <taxon>Trichobilharzia</taxon>
    </lineage>
</organism>
<evidence type="ECO:0000313" key="2">
    <source>
        <dbReference type="Proteomes" id="UP000050795"/>
    </source>
</evidence>
<dbReference type="InterPro" id="IPR057376">
    <property type="entry name" value="PH_trem"/>
</dbReference>
<dbReference type="Proteomes" id="UP000050795">
    <property type="component" value="Unassembled WGS sequence"/>
</dbReference>
<keyword evidence="2" id="KW-1185">Reference proteome</keyword>
<sequence>MPHNKPKSASLTSQVNIQSSSIEQKRVERLHELSISLIRSVVLPPCEVFTESNAVAFIKKYYKNKPIKYNAFILPDKIILASKNSKSNVYPKPCIFYSEVKHIFTTSHIPKSGCFVLCIDSRSEKQSRYEMYQIKDAASHNSFLDLLNCYIKEQNRIRHQYFSDKYNQRGTDIRKVKSTNSRKASTYSQEDRESLFNFATSVSNLSNSQLYSKAL</sequence>
<dbReference type="OrthoDB" id="6241609at2759"/>
<dbReference type="AlphaFoldDB" id="A0A183VVR4"/>
<evidence type="ECO:0000313" key="3">
    <source>
        <dbReference type="WBParaSite" id="TREG1_22760.1"/>
    </source>
</evidence>
<proteinExistence type="predicted"/>
<protein>
    <submittedName>
        <fullName evidence="3">SH2 domain-containing protein</fullName>
    </submittedName>
</protein>
<dbReference type="Pfam" id="PF25356">
    <property type="entry name" value="PH_trem"/>
    <property type="match status" value="1"/>
</dbReference>